<dbReference type="SMART" id="SM00254">
    <property type="entry name" value="ShKT"/>
    <property type="match status" value="2"/>
</dbReference>
<proteinExistence type="predicted"/>
<keyword evidence="5" id="KW-1185">Reference proteome</keyword>
<accession>A0AAU9VZ24</accession>
<comment type="caution">
    <text evidence="2">Lacks conserved residue(s) required for the propagation of feature annotation.</text>
</comment>
<evidence type="ECO:0000313" key="4">
    <source>
        <dbReference type="EMBL" id="CAH3043203.1"/>
    </source>
</evidence>
<feature type="disulfide bond" evidence="2">
    <location>
        <begin position="2"/>
        <end position="36"/>
    </location>
</feature>
<organism evidence="4 5">
    <name type="scientific">Pocillopora meandrina</name>
    <dbReference type="NCBI Taxonomy" id="46732"/>
    <lineage>
        <taxon>Eukaryota</taxon>
        <taxon>Metazoa</taxon>
        <taxon>Cnidaria</taxon>
        <taxon>Anthozoa</taxon>
        <taxon>Hexacorallia</taxon>
        <taxon>Scleractinia</taxon>
        <taxon>Astrocoeniina</taxon>
        <taxon>Pocilloporidae</taxon>
        <taxon>Pocillopora</taxon>
    </lineage>
</organism>
<evidence type="ECO:0000256" key="1">
    <source>
        <dbReference type="ARBA" id="ARBA00022656"/>
    </source>
</evidence>
<name>A0AAU9VZ24_9CNID</name>
<dbReference type="EMBL" id="CALNXJ010000007">
    <property type="protein sequence ID" value="CAH3043203.1"/>
    <property type="molecule type" value="Genomic_DNA"/>
</dbReference>
<evidence type="ECO:0000259" key="3">
    <source>
        <dbReference type="PROSITE" id="PS51670"/>
    </source>
</evidence>
<comment type="caution">
    <text evidence="4">The sequence shown here is derived from an EMBL/GenBank/DDBJ whole genome shotgun (WGS) entry which is preliminary data.</text>
</comment>
<dbReference type="PROSITE" id="PS51670">
    <property type="entry name" value="SHKT"/>
    <property type="match status" value="2"/>
</dbReference>
<keyword evidence="2" id="KW-1015">Disulfide bond</keyword>
<sequence length="73" mass="8220">ACEDKNEHCKSWAFNGECGKNPKYMLFNCPESCKVCPACQDKNEHCKSWASSGECQKNPGYMLFNCPESCKVC</sequence>
<feature type="domain" description="ShKT" evidence="3">
    <location>
        <begin position="39"/>
        <end position="73"/>
    </location>
</feature>
<dbReference type="Proteomes" id="UP001159428">
    <property type="component" value="Unassembled WGS sequence"/>
</dbReference>
<dbReference type="GO" id="GO:0090729">
    <property type="term" value="F:toxin activity"/>
    <property type="evidence" value="ECO:0007669"/>
    <property type="project" value="UniProtKB-KW"/>
</dbReference>
<feature type="domain" description="ShKT" evidence="3">
    <location>
        <begin position="2"/>
        <end position="36"/>
    </location>
</feature>
<evidence type="ECO:0000256" key="2">
    <source>
        <dbReference type="PROSITE-ProRule" id="PRU01005"/>
    </source>
</evidence>
<dbReference type="AlphaFoldDB" id="A0AAU9VZ24"/>
<protein>
    <recommendedName>
        <fullName evidence="3">ShKT domain-containing protein</fullName>
    </recommendedName>
</protein>
<evidence type="ECO:0000313" key="5">
    <source>
        <dbReference type="Proteomes" id="UP001159428"/>
    </source>
</evidence>
<keyword evidence="1" id="KW-0800">Toxin</keyword>
<gene>
    <name evidence="4" type="ORF">PMEA_00031030</name>
</gene>
<feature type="non-terminal residue" evidence="4">
    <location>
        <position position="73"/>
    </location>
</feature>
<dbReference type="Pfam" id="PF01549">
    <property type="entry name" value="ShK"/>
    <property type="match status" value="2"/>
</dbReference>
<feature type="disulfide bond" evidence="2">
    <location>
        <begin position="39"/>
        <end position="73"/>
    </location>
</feature>
<dbReference type="InterPro" id="IPR003582">
    <property type="entry name" value="ShKT_dom"/>
</dbReference>
<reference evidence="4 5" key="1">
    <citation type="submission" date="2022-05" db="EMBL/GenBank/DDBJ databases">
        <authorList>
            <consortium name="Genoscope - CEA"/>
            <person name="William W."/>
        </authorList>
    </citation>
    <scope>NUCLEOTIDE SEQUENCE [LARGE SCALE GENOMIC DNA]</scope>
</reference>
<feature type="non-terminal residue" evidence="4">
    <location>
        <position position="1"/>
    </location>
</feature>
<dbReference type="Gene3D" id="1.10.10.1940">
    <property type="match status" value="2"/>
</dbReference>